<reference evidence="2" key="1">
    <citation type="journal article" date="2020" name="Stud. Mycol.">
        <title>101 Dothideomycetes genomes: a test case for predicting lifestyles and emergence of pathogens.</title>
        <authorList>
            <person name="Haridas S."/>
            <person name="Albert R."/>
            <person name="Binder M."/>
            <person name="Bloem J."/>
            <person name="Labutti K."/>
            <person name="Salamov A."/>
            <person name="Andreopoulos B."/>
            <person name="Baker S."/>
            <person name="Barry K."/>
            <person name="Bills G."/>
            <person name="Bluhm B."/>
            <person name="Cannon C."/>
            <person name="Castanera R."/>
            <person name="Culley D."/>
            <person name="Daum C."/>
            <person name="Ezra D."/>
            <person name="Gonzalez J."/>
            <person name="Henrissat B."/>
            <person name="Kuo A."/>
            <person name="Liang C."/>
            <person name="Lipzen A."/>
            <person name="Lutzoni F."/>
            <person name="Magnuson J."/>
            <person name="Mondo S."/>
            <person name="Nolan M."/>
            <person name="Ohm R."/>
            <person name="Pangilinan J."/>
            <person name="Park H.-J."/>
            <person name="Ramirez L."/>
            <person name="Alfaro M."/>
            <person name="Sun H."/>
            <person name="Tritt A."/>
            <person name="Yoshinaga Y."/>
            <person name="Zwiers L.-H."/>
            <person name="Turgeon B."/>
            <person name="Goodwin S."/>
            <person name="Spatafora J."/>
            <person name="Crous P."/>
            <person name="Grigoriev I."/>
        </authorList>
    </citation>
    <scope>NUCLEOTIDE SEQUENCE</scope>
    <source>
        <strain evidence="2">CBS 379.55</strain>
    </source>
</reference>
<dbReference type="EMBL" id="ML986540">
    <property type="protein sequence ID" value="KAF2271478.1"/>
    <property type="molecule type" value="Genomic_DNA"/>
</dbReference>
<dbReference type="CDD" id="cd12811">
    <property type="entry name" value="MALA"/>
    <property type="match status" value="1"/>
</dbReference>
<proteinExistence type="predicted"/>
<dbReference type="InterPro" id="IPR054550">
    <property type="entry name" value="Mala_s_1-like"/>
</dbReference>
<name>A0A6A6J686_WESOR</name>
<dbReference type="Proteomes" id="UP000800097">
    <property type="component" value="Unassembled WGS sequence"/>
</dbReference>
<evidence type="ECO:0000313" key="2">
    <source>
        <dbReference type="EMBL" id="KAF2271478.1"/>
    </source>
</evidence>
<feature type="signal peptide" evidence="1">
    <location>
        <begin position="1"/>
        <end position="23"/>
    </location>
</feature>
<gene>
    <name evidence="2" type="ORF">EI97DRAFT_266798</name>
</gene>
<protein>
    <recommendedName>
        <fullName evidence="4">TRI14-like protein</fullName>
    </recommendedName>
</protein>
<evidence type="ECO:0008006" key="4">
    <source>
        <dbReference type="Google" id="ProtNLM"/>
    </source>
</evidence>
<keyword evidence="3" id="KW-1185">Reference proteome</keyword>
<dbReference type="RefSeq" id="XP_033649017.1">
    <property type="nucleotide sequence ID" value="XM_033794252.1"/>
</dbReference>
<dbReference type="AlphaFoldDB" id="A0A6A6J686"/>
<dbReference type="GeneID" id="54547427"/>
<sequence length="360" mass="38774">MRVLSRVETLLAAATTLSTTICAHPTSPPPRQSKCGPFSGDYYVKQYQLYPENADFDFNSCKLYIGQLWNASLGIHDPYTGAHTTVEFDGISHNPAFHMGAVGVDRRTGLVSIIADAANAFPSEGNDISGTNWLLQLDPRTLQLVYKINLTESSQGAYGGFQDVEQDPEGNVFVVGTWPGSLTKVSKDGKTVTPWYLPDKIVPTEKGIGGIAALDWLLLAQGDRSGKIWRFDLQAEKGVPVPVKMVGQGAANHTFGQSDAIYLPPRHKGTVLLVAEDTIGVSVFRSKDAKWEEAEFKGIVPIGQVGPGTSIVAPVQIGESLYRVYEPFGDEGIAGPGTAGNRTEFLFEDITASVDALLKG</sequence>
<accession>A0A6A6J686</accession>
<keyword evidence="1" id="KW-0732">Signal</keyword>
<dbReference type="OrthoDB" id="4434395at2759"/>
<evidence type="ECO:0000256" key="1">
    <source>
        <dbReference type="SAM" id="SignalP"/>
    </source>
</evidence>
<dbReference type="SUPFAM" id="SSF63829">
    <property type="entry name" value="Calcium-dependent phosphotriesterase"/>
    <property type="match status" value="1"/>
</dbReference>
<evidence type="ECO:0000313" key="3">
    <source>
        <dbReference type="Proteomes" id="UP000800097"/>
    </source>
</evidence>
<organism evidence="2 3">
    <name type="scientific">Westerdykella ornata</name>
    <dbReference type="NCBI Taxonomy" id="318751"/>
    <lineage>
        <taxon>Eukaryota</taxon>
        <taxon>Fungi</taxon>
        <taxon>Dikarya</taxon>
        <taxon>Ascomycota</taxon>
        <taxon>Pezizomycotina</taxon>
        <taxon>Dothideomycetes</taxon>
        <taxon>Pleosporomycetidae</taxon>
        <taxon>Pleosporales</taxon>
        <taxon>Sporormiaceae</taxon>
        <taxon>Westerdykella</taxon>
    </lineage>
</organism>
<feature type="chain" id="PRO_5025566326" description="TRI14-like protein" evidence="1">
    <location>
        <begin position="24"/>
        <end position="360"/>
    </location>
</feature>